<accession>A0AAW0KWB8</accession>
<dbReference type="InterPro" id="IPR032880">
    <property type="entry name" value="CSC1/OSCA1-like_N"/>
</dbReference>
<dbReference type="Proteomes" id="UP000237347">
    <property type="component" value="Unassembled WGS sequence"/>
</dbReference>
<dbReference type="AlphaFoldDB" id="A0AAW0KWB8"/>
<organism evidence="2 3">
    <name type="scientific">Quercus suber</name>
    <name type="common">Cork oak</name>
    <dbReference type="NCBI Taxonomy" id="58331"/>
    <lineage>
        <taxon>Eukaryota</taxon>
        <taxon>Viridiplantae</taxon>
        <taxon>Streptophyta</taxon>
        <taxon>Embryophyta</taxon>
        <taxon>Tracheophyta</taxon>
        <taxon>Spermatophyta</taxon>
        <taxon>Magnoliopsida</taxon>
        <taxon>eudicotyledons</taxon>
        <taxon>Gunneridae</taxon>
        <taxon>Pentapetalae</taxon>
        <taxon>rosids</taxon>
        <taxon>fabids</taxon>
        <taxon>Fagales</taxon>
        <taxon>Fagaceae</taxon>
        <taxon>Quercus</taxon>
    </lineage>
</organism>
<feature type="domain" description="CSC1/OSCA1-like N-terminal transmembrane" evidence="1">
    <location>
        <begin position="1"/>
        <end position="74"/>
    </location>
</feature>
<gene>
    <name evidence="2" type="primary">ERD4_2</name>
    <name evidence="2" type="ORF">CFP56_013205</name>
</gene>
<comment type="caution">
    <text evidence="2">The sequence shown here is derived from an EMBL/GenBank/DDBJ whole genome shotgun (WGS) entry which is preliminary data.</text>
</comment>
<evidence type="ECO:0000313" key="2">
    <source>
        <dbReference type="EMBL" id="KAK7842933.1"/>
    </source>
</evidence>
<keyword evidence="3" id="KW-1185">Reference proteome</keyword>
<protein>
    <submittedName>
        <fullName evidence="2">Csc1-like protein erd4</fullName>
    </submittedName>
</protein>
<reference evidence="2 3" key="1">
    <citation type="journal article" date="2018" name="Sci. Data">
        <title>The draft genome sequence of cork oak.</title>
        <authorList>
            <person name="Ramos A.M."/>
            <person name="Usie A."/>
            <person name="Barbosa P."/>
            <person name="Barros P.M."/>
            <person name="Capote T."/>
            <person name="Chaves I."/>
            <person name="Simoes F."/>
            <person name="Abreu I."/>
            <person name="Carrasquinho I."/>
            <person name="Faro C."/>
            <person name="Guimaraes J.B."/>
            <person name="Mendonca D."/>
            <person name="Nobrega F."/>
            <person name="Rodrigues L."/>
            <person name="Saibo N.J.M."/>
            <person name="Varela M.C."/>
            <person name="Egas C."/>
            <person name="Matos J."/>
            <person name="Miguel C.M."/>
            <person name="Oliveira M.M."/>
            <person name="Ricardo C.P."/>
            <person name="Goncalves S."/>
        </authorList>
    </citation>
    <scope>NUCLEOTIDE SEQUENCE [LARGE SCALE GENOMIC DNA]</scope>
    <source>
        <strain evidence="3">cv. HL8</strain>
    </source>
</reference>
<name>A0AAW0KWB8_QUESU</name>
<evidence type="ECO:0000259" key="1">
    <source>
        <dbReference type="Pfam" id="PF13967"/>
    </source>
</evidence>
<dbReference type="EMBL" id="PKMF04000212">
    <property type="protein sequence ID" value="KAK7842933.1"/>
    <property type="molecule type" value="Genomic_DNA"/>
</dbReference>
<proteinExistence type="predicted"/>
<evidence type="ECO:0000313" key="3">
    <source>
        <dbReference type="Proteomes" id="UP000237347"/>
    </source>
</evidence>
<dbReference type="Pfam" id="PF13967">
    <property type="entry name" value="RSN1_TM"/>
    <property type="match status" value="1"/>
</dbReference>
<sequence>MLLFTWLSRKPGNNVVYHTNRILKGLNPYEGGSRIRSPFAWIRESISSMEKDIIMRISGIDTAVHFVFLRTGVSSTFGRVLMDYCQI</sequence>